<dbReference type="InterPro" id="IPR018511">
    <property type="entry name" value="Hemolysin-typ_Ca-bd_CS"/>
</dbReference>
<dbReference type="Pfam" id="PF04773">
    <property type="entry name" value="FecR"/>
    <property type="match status" value="1"/>
</dbReference>
<dbReference type="InterPro" id="IPR011042">
    <property type="entry name" value="6-blade_b-propeller_TolB-like"/>
</dbReference>
<dbReference type="Pfam" id="PF16184">
    <property type="entry name" value="Cadherin_3"/>
    <property type="match status" value="1"/>
</dbReference>
<dbReference type="Gene3D" id="2.150.10.10">
    <property type="entry name" value="Serralysin-like metalloprotease, C-terminal"/>
    <property type="match status" value="6"/>
</dbReference>
<feature type="domain" description="FecR protein" evidence="3">
    <location>
        <begin position="140"/>
        <end position="239"/>
    </location>
</feature>
<feature type="region of interest" description="Disordered" evidence="2">
    <location>
        <begin position="314"/>
        <end position="344"/>
    </location>
</feature>
<gene>
    <name evidence="4" type="ORF">KMZ29_24720</name>
</gene>
<evidence type="ECO:0000256" key="2">
    <source>
        <dbReference type="SAM" id="MobiDB-lite"/>
    </source>
</evidence>
<evidence type="ECO:0000313" key="4">
    <source>
        <dbReference type="EMBL" id="QWG12852.1"/>
    </source>
</evidence>
<dbReference type="PROSITE" id="PS00330">
    <property type="entry name" value="HEMOLYSIN_CALCIUM"/>
    <property type="match status" value="2"/>
</dbReference>
<dbReference type="Pfam" id="PF00353">
    <property type="entry name" value="HemolysinCabind"/>
    <property type="match status" value="9"/>
</dbReference>
<dbReference type="PRINTS" id="PR00313">
    <property type="entry name" value="CABNDNGRPT"/>
</dbReference>
<dbReference type="Pfam" id="PF07676">
    <property type="entry name" value="PD40"/>
    <property type="match status" value="1"/>
</dbReference>
<dbReference type="Proteomes" id="UP000680839">
    <property type="component" value="Chromosome"/>
</dbReference>
<dbReference type="Gene3D" id="2.120.10.30">
    <property type="entry name" value="TolB, C-terminal domain"/>
    <property type="match status" value="1"/>
</dbReference>
<dbReference type="InterPro" id="IPR006860">
    <property type="entry name" value="FecR"/>
</dbReference>
<reference evidence="4" key="1">
    <citation type="submission" date="2021-06" db="EMBL/GenBank/DDBJ databases">
        <title>Bradyrhizobium sp. S2-20-1 Genome sequencing.</title>
        <authorList>
            <person name="Jin L."/>
        </authorList>
    </citation>
    <scope>NUCLEOTIDE SEQUENCE</scope>
    <source>
        <strain evidence="4">S2-20-1</strain>
    </source>
</reference>
<dbReference type="GO" id="GO:0005509">
    <property type="term" value="F:calcium ion binding"/>
    <property type="evidence" value="ECO:0007669"/>
    <property type="project" value="InterPro"/>
</dbReference>
<protein>
    <submittedName>
        <fullName evidence="4">FecR domain-containing protein</fullName>
    </submittedName>
</protein>
<evidence type="ECO:0000259" key="3">
    <source>
        <dbReference type="Pfam" id="PF04773"/>
    </source>
</evidence>
<proteinExistence type="inferred from homology"/>
<name>A0A975RLR7_9BRAD</name>
<evidence type="ECO:0000256" key="1">
    <source>
        <dbReference type="ARBA" id="ARBA00009820"/>
    </source>
</evidence>
<sequence>MNFAGKFGSGAADTFSSVALNTDSPGGSDAVTIPDAHLLFSGDYSRSGTDLIVSDQFHRVVVPNYFHGDKRPMLVSPEGAPLDPGVIEALTGHVQYAQASGTAAAGKVVGHVVKMTGSASVVRNGVTITLNEGDNVYQNDVVQTGSGSTLGLVLIDGTTFNLTASARLMLSDLTYEAGSTSNSALFTLVQGAASFVAGQVAKTGDMKVGTPVATMGIRGTAVILDISAVDGRVSISVVDQRDGQVHAVQVFNTQGVLIGTVTSNGSTLTLTPVANFEVIAQESNKTVAQIALEFNAFQTLLQTYDVGRQLFPNLPEHTDNANPQQPTRFAGTQIQPTDSTSTQFNVPVGANTGNPLPTGTGTPVQVVINSGFGPTGTSTAPADPIVVQVVIPATPLPFVVTSPTVSRISGDGGDHFGPVMSADGQSIVYDPDGSIFLYDRPSNTTITIAQAGNGFTYSGQTISADGHYIVFQGSDGTQSYVFIYNNDPSDSAHYQQTIQLVAGGAPAVSGDGSVIVVERGGNSIGVYDQQGHVLATITPAAIGESGSVWLPAISANGHLIAFWSTDASTPGGSGHLFTYDLSTGTVTDIASTATDAGNSAASFSADGRYIVCQSDAPGGHSEIYLYDLSTGQVVFHTANASGASYNPVISPDGHFIIFASDAHLTSGDTNAVTDTYVVDVSDPGNPVYRLVSSLADGTQPDAASNLGAAISVGGLFVAFGSSASNLSQGDTPGTGDIFLADSTSGRSAIIRETANSPSILEASGIITLTGDHNGVALGVSDPTGRFTAEFDADGNIVWHFSEPRSDFASLLPGQFAIQNFTITLSNGVGTTTIPVRVSVYDADQPVAAVVANPGTIAGDNDSNILTGTAGNDILQGFGGDDTIIGLTGLDRAVYTDATGGITVDMAAWTVSGQGVGTDTLTDIEAIQGSNFIDHYSAVGFTGISGVPGVPIGLNTFEGMAGDDFIIGNVNVQGQALTRISYASATAAVTVDFAAGTAIGNASVGSDQFANVNAVIGSGFADILRGSDNPNGTYEQYDARGGNDLIDGRGGYDFASYNSDLATTSGITVNLAAGTVVGDASIGTDTLRSVEAVRGTNFVDTYDARNFGGPGYLNPATGNVGSYGTFNNFDGHGGNDIIYGNGNTRVQYSNSTAAVLVDLANTDSGGTGVAQDRADAINHTSLDLASVGIDTIHGGVNAVTGSMFGDTLLGSGNGEAFQGLAGDDFIDGRGGFDTAQYNNMTYTTGGISVDFTAGIVTGDASIGTDTLRSIESVQGTNFNDNFNATNFGAAGFLDPLQFNVGNNGTYNQFEGWDGDDQITGNGNTTILYANAGAGVTVDLAAHMAHGTAPGDLANIGQDTITGGVNSVVGSNFGDVLLGSDNAPGTIEQFNGRGGDDTLDGRGGSDFLSGGTGADTFVYAAGYGADTIADFSHADGDRVDLTGVPGIHSFADVLAHVTPSGMGTLIDFGGGNSLTLSNVPPASLVADDFVLNELATSTLTSTAGVSIVVTPDGATNGFVFPGAGNVTTPGSPEDRIVLGYDIGQNHVVLNSDPMLGVYDFTPISSVFHSFDGGSSVVTRLDAGNDVTLTQTIELGTDANFFTTTIDIDNGGTSDLMGVRFMRSFDPDQDLQPFGTFFTFNDVAQNPDGSASFAIVSATGQVSEVHAALVGLGGQWRGSVFGFTNTDPYVPGAFDAPVDPNGALADLAISLTNDIGTVVAGGHVQITYFTTANVATDGSNALYGAAGNDTIDGLGGDDLLIGLGGADTFVFAPGAGHDTIHDFTPGADRIQLDHFSGVPLGADGVFTEADLDAWRATPGVFESQGSDTLIHLSPDDTLLLKNVAAAELHAADFIIVANQAPTVDGDMAIAVVRGSSVALTTADLKADDLDGDPACLTFTVVESSHGHLVNADSGNTIAPGDHFTLGDIQADMILFVTDDPDYAGAGGVALTLSDGASPERTVFVGASIVDAQFTVLTADGYDFDQDDPIGAMGRGNVVPDGADPIHSFRIVNGLENRDFIFSGTDFTYGGNNVLTGGTITFIQEVTDDNHTPLATFSLHVSAADWYSAVVAQSNGDQGPIEALVSQWTFSFVGNSGADAFFAGDVNDIFTGRSGNDTLGGEFGYDRANYGGATGPINVQLADGIVTGTALGESGVGTDTLQSIEFVTGSNYDDTFNAGATISNPTGFNASSTNAGSTVAFNVGGTFNEFEGRGGNDTVTGNGDTRISYYHATSGVTVTFDGGWVGQGASGHAIGDNSVGTDTFTGVSRVRGSFFDDTFFGSNNPFNTAENFEGLGGNDIIHGGGGFDRAIYGGAFVGTGITVHLAAGTVTGGSDVGQDTLDSVEGISGTDFADTFDATGFVATATLALPNAGSAGANGNGDAFNEFEGRGGDDTVIGNGNTRIAFYNATGGVVVTLGDGATHGSAVGASSGVDDIVSGVTRVRGSEFNDIITGNSANNTLEGQAGNDVLDGRDGNDALAGGAGADIFVYDGAGNDRIADFNHFQGDRIDLRAFGNIHSLADLQIAAATVNGNPNSVSITSAGNFGGGNHLDLQGVALGTLQASDFIFVGQVAVSVQTPAGYDFSAVYDGLAAGYAGLASGTFASVNTNTHMFIVDTVRGIMFELIGMGFTYDGGHLPGGGTITEINILNTINPADPAQLTQDHVLVNSNGWSIDAAGLVGYLGQYNGPQTHAYGLAGLNGIFGAATYSYVGSGGFADNQSQPHIGADVFLGGNQADVFNGMPGPFGEMDPGRDTVDYFHAPAVNAQTGLGIIANLAAPANNTGAAAGDTYISIENLRGTDFDDTLTGDGQNNVIEGGLGNDTLDGGANGYGVDTASYEHATDGVSVSLVVAGAQPTGGAGFDTLTNFEGLRGSNFNDILTGNSNSVLEGGAGDDHLISHAGQSGVTASYEHAGSGVTVDLSTSNPQNTGGAGTDTLTNIANLTGSQFNDTLIGDAGNNILFGNGGNDTFVFNQALGIGQDTIGDFTPGQDHIQLDYAAFNPNDATSFNAWYTNHVTPVPDSGDLLINLNGHDTILVRNISIAGLHANDFILPSGFGIG</sequence>
<dbReference type="PANTHER" id="PTHR36842">
    <property type="entry name" value="PROTEIN TOLB HOMOLOG"/>
    <property type="match status" value="1"/>
</dbReference>
<dbReference type="PANTHER" id="PTHR36842:SF1">
    <property type="entry name" value="PROTEIN TOLB"/>
    <property type="match status" value="1"/>
</dbReference>
<evidence type="ECO:0000313" key="5">
    <source>
        <dbReference type="Proteomes" id="UP000680839"/>
    </source>
</evidence>
<comment type="similarity">
    <text evidence="1">Belongs to the TolB family.</text>
</comment>
<accession>A0A975RLR7</accession>
<dbReference type="InterPro" id="IPR011659">
    <property type="entry name" value="WD40"/>
</dbReference>
<dbReference type="InterPro" id="IPR001343">
    <property type="entry name" value="Hemolysn_Ca-bd"/>
</dbReference>
<organism evidence="4 5">
    <name type="scientific">Bradyrhizobium sediminis</name>
    <dbReference type="NCBI Taxonomy" id="2840469"/>
    <lineage>
        <taxon>Bacteria</taxon>
        <taxon>Pseudomonadati</taxon>
        <taxon>Pseudomonadota</taxon>
        <taxon>Alphaproteobacteria</taxon>
        <taxon>Hyphomicrobiales</taxon>
        <taxon>Nitrobacteraceae</taxon>
        <taxon>Bradyrhizobium</taxon>
    </lineage>
</organism>
<dbReference type="SUPFAM" id="SSF82171">
    <property type="entry name" value="DPP6 N-terminal domain-like"/>
    <property type="match status" value="1"/>
</dbReference>
<dbReference type="RefSeq" id="WP_215621625.1">
    <property type="nucleotide sequence ID" value="NZ_CP076134.1"/>
</dbReference>
<dbReference type="EMBL" id="CP076134">
    <property type="protein sequence ID" value="QWG12852.1"/>
    <property type="molecule type" value="Genomic_DNA"/>
</dbReference>
<dbReference type="SUPFAM" id="SSF51120">
    <property type="entry name" value="beta-Roll"/>
    <property type="match status" value="7"/>
</dbReference>
<feature type="compositionally biased region" description="Polar residues" evidence="2">
    <location>
        <begin position="320"/>
        <end position="344"/>
    </location>
</feature>
<dbReference type="InterPro" id="IPR011049">
    <property type="entry name" value="Serralysin-like_metalloprot_C"/>
</dbReference>